<dbReference type="EMBL" id="CP036172">
    <property type="protein sequence ID" value="QSZ68262.1"/>
    <property type="molecule type" value="Genomic_DNA"/>
</dbReference>
<reference evidence="1" key="1">
    <citation type="journal article" date="2001" name="Int. J. Syst. Evol. Microbiol.">
        <title>Methanofollis aquaemaris sp. nov., a methanogen isolated from an aquaculture fish pond.</title>
        <authorList>
            <person name="Lai M.C."/>
            <person name="Chen S.C."/>
        </authorList>
    </citation>
    <scope>NUCLEOTIDE SEQUENCE</scope>
    <source>
        <strain evidence="1">N2F9704</strain>
    </source>
</reference>
<evidence type="ECO:0000313" key="2">
    <source>
        <dbReference type="Proteomes" id="UP001042704"/>
    </source>
</evidence>
<accession>A0A8A3S8A0</accession>
<dbReference type="Proteomes" id="UP001042704">
    <property type="component" value="Chromosome"/>
</dbReference>
<dbReference type="Pfam" id="PF19120">
    <property type="entry name" value="DUF5804"/>
    <property type="match status" value="1"/>
</dbReference>
<reference evidence="1" key="2">
    <citation type="submission" date="2019-02" db="EMBL/GenBank/DDBJ databases">
        <authorList>
            <person name="Chen S.-C."/>
            <person name="Chien H.-H."/>
            <person name="Lai M.-C."/>
        </authorList>
    </citation>
    <scope>NUCLEOTIDE SEQUENCE</scope>
    <source>
        <strain evidence="1">N2F9704</strain>
    </source>
</reference>
<sequence>MHLLLIPREGTDLFHTLFASETSREVLRFYRPQKSGCGVVIGVISLGAALSLASELRWYLRRYVALTLLEFEVGRYCTLGYARAIDHRDVDPDRPPEDRRYVVVRDGTVREVGAGGEDAVEVWALPGERISV</sequence>
<name>A0A8A3S8A0_9EURY</name>
<gene>
    <name evidence="1" type="ORF">RJ40_12540</name>
</gene>
<proteinExistence type="predicted"/>
<keyword evidence="2" id="KW-1185">Reference proteome</keyword>
<protein>
    <submittedName>
        <fullName evidence="1">Uncharacterized protein</fullName>
    </submittedName>
</protein>
<dbReference type="GeneID" id="76425213"/>
<dbReference type="RefSeq" id="WP_265581218.1">
    <property type="nucleotide sequence ID" value="NZ_CP036172.1"/>
</dbReference>
<dbReference type="KEGG" id="maqe:RJ40_12540"/>
<dbReference type="InterPro" id="IPR043827">
    <property type="entry name" value="DUF5804"/>
</dbReference>
<evidence type="ECO:0000313" key="1">
    <source>
        <dbReference type="EMBL" id="QSZ68262.1"/>
    </source>
</evidence>
<dbReference type="AlphaFoldDB" id="A0A8A3S8A0"/>
<organism evidence="1 2">
    <name type="scientific">Methanofollis aquaemaris</name>
    <dbReference type="NCBI Taxonomy" id="126734"/>
    <lineage>
        <taxon>Archaea</taxon>
        <taxon>Methanobacteriati</taxon>
        <taxon>Methanobacteriota</taxon>
        <taxon>Stenosarchaea group</taxon>
        <taxon>Methanomicrobia</taxon>
        <taxon>Methanomicrobiales</taxon>
        <taxon>Methanomicrobiaceae</taxon>
        <taxon>Methanofollis</taxon>
    </lineage>
</organism>